<evidence type="ECO:0000256" key="1">
    <source>
        <dbReference type="ARBA" id="ARBA00022723"/>
    </source>
</evidence>
<dbReference type="Proteomes" id="UP000050761">
    <property type="component" value="Unassembled WGS sequence"/>
</dbReference>
<accession>A0A183FWP6</accession>
<organism evidence="8 9">
    <name type="scientific">Heligmosomoides polygyrus</name>
    <name type="common">Parasitic roundworm</name>
    <dbReference type="NCBI Taxonomy" id="6339"/>
    <lineage>
        <taxon>Eukaryota</taxon>
        <taxon>Metazoa</taxon>
        <taxon>Ecdysozoa</taxon>
        <taxon>Nematoda</taxon>
        <taxon>Chromadorea</taxon>
        <taxon>Rhabditida</taxon>
        <taxon>Rhabditina</taxon>
        <taxon>Rhabditomorpha</taxon>
        <taxon>Strongyloidea</taxon>
        <taxon>Heligmosomidae</taxon>
        <taxon>Heligmosomoides</taxon>
    </lineage>
</organism>
<proteinExistence type="predicted"/>
<name>A0A183FWP6_HELPZ</name>
<sequence>MEVEISCTDLLATPRTYHSLHFFQSTLEKCTKCGKKITDRLLRAHGGVYHVECFTCASCNRTLDGVPFTTDPQNNVYCVHCYQEKFAPRCAVCNQPIVPRDGEKEAVRVIAMEKSFHPTCYKCEDCGLQLSSKVCYSTYSMRHRTV</sequence>
<accession>A0A3P8D0S0</accession>
<dbReference type="WBParaSite" id="HPBE_0001288401-mRNA-1">
    <property type="protein sequence ID" value="HPBE_0001288401-mRNA-1"/>
    <property type="gene ID" value="HPBE_0001288401"/>
</dbReference>
<protein>
    <submittedName>
        <fullName evidence="9">LIM zinc-binding domain-containing protein</fullName>
    </submittedName>
</protein>
<keyword evidence="3 5" id="KW-0862">Zinc</keyword>
<evidence type="ECO:0000259" key="6">
    <source>
        <dbReference type="PROSITE" id="PS50023"/>
    </source>
</evidence>
<dbReference type="PROSITE" id="PS00478">
    <property type="entry name" value="LIM_DOMAIN_1"/>
    <property type="match status" value="1"/>
</dbReference>
<evidence type="ECO:0000256" key="5">
    <source>
        <dbReference type="PROSITE-ProRule" id="PRU00125"/>
    </source>
</evidence>
<dbReference type="OrthoDB" id="25414at2759"/>
<dbReference type="PROSITE" id="PS50023">
    <property type="entry name" value="LIM_DOMAIN_2"/>
    <property type="match status" value="1"/>
</dbReference>
<dbReference type="AlphaFoldDB" id="A0A183FWP6"/>
<keyword evidence="8" id="KW-1185">Reference proteome</keyword>
<dbReference type="PANTHER" id="PTHR24207">
    <property type="entry name" value="ZYX102 PROTEIN"/>
    <property type="match status" value="1"/>
</dbReference>
<dbReference type="InterPro" id="IPR001781">
    <property type="entry name" value="Znf_LIM"/>
</dbReference>
<dbReference type="PANTHER" id="PTHR24207:SF2">
    <property type="entry name" value="ZYX102 PROTEIN"/>
    <property type="match status" value="1"/>
</dbReference>
<dbReference type="Gene3D" id="2.10.110.10">
    <property type="entry name" value="Cysteine Rich Protein"/>
    <property type="match status" value="2"/>
</dbReference>
<evidence type="ECO:0000313" key="7">
    <source>
        <dbReference type="EMBL" id="VDO93988.1"/>
    </source>
</evidence>
<dbReference type="EMBL" id="UZAH01027674">
    <property type="protein sequence ID" value="VDO93988.1"/>
    <property type="molecule type" value="Genomic_DNA"/>
</dbReference>
<dbReference type="SMART" id="SM00132">
    <property type="entry name" value="LIM"/>
    <property type="match status" value="2"/>
</dbReference>
<reference evidence="9" key="2">
    <citation type="submission" date="2019-09" db="UniProtKB">
        <authorList>
            <consortium name="WormBaseParasite"/>
        </authorList>
    </citation>
    <scope>IDENTIFICATION</scope>
</reference>
<evidence type="ECO:0000256" key="4">
    <source>
        <dbReference type="ARBA" id="ARBA00023038"/>
    </source>
</evidence>
<dbReference type="SUPFAM" id="SSF57716">
    <property type="entry name" value="Glucocorticoid receptor-like (DNA-binding domain)"/>
    <property type="match status" value="2"/>
</dbReference>
<dbReference type="GO" id="GO:0001725">
    <property type="term" value="C:stress fiber"/>
    <property type="evidence" value="ECO:0007669"/>
    <property type="project" value="TreeGrafter"/>
</dbReference>
<evidence type="ECO:0000256" key="3">
    <source>
        <dbReference type="ARBA" id="ARBA00022833"/>
    </source>
</evidence>
<evidence type="ECO:0000313" key="8">
    <source>
        <dbReference type="Proteomes" id="UP000050761"/>
    </source>
</evidence>
<reference evidence="7 8" key="1">
    <citation type="submission" date="2018-11" db="EMBL/GenBank/DDBJ databases">
        <authorList>
            <consortium name="Pathogen Informatics"/>
        </authorList>
    </citation>
    <scope>NUCLEOTIDE SEQUENCE [LARGE SCALE GENOMIC DNA]</scope>
</reference>
<dbReference type="GO" id="GO:0005925">
    <property type="term" value="C:focal adhesion"/>
    <property type="evidence" value="ECO:0007669"/>
    <property type="project" value="TreeGrafter"/>
</dbReference>
<evidence type="ECO:0000313" key="9">
    <source>
        <dbReference type="WBParaSite" id="HPBE_0001288401-mRNA-1"/>
    </source>
</evidence>
<keyword evidence="2" id="KW-0677">Repeat</keyword>
<keyword evidence="4 5" id="KW-0440">LIM domain</keyword>
<dbReference type="Pfam" id="PF00412">
    <property type="entry name" value="LIM"/>
    <property type="match status" value="2"/>
</dbReference>
<keyword evidence="1 5" id="KW-0479">Metal-binding</keyword>
<evidence type="ECO:0000256" key="2">
    <source>
        <dbReference type="ARBA" id="ARBA00022737"/>
    </source>
</evidence>
<feature type="domain" description="LIM zinc-binding" evidence="6">
    <location>
        <begin position="28"/>
        <end position="88"/>
    </location>
</feature>
<gene>
    <name evidence="7" type="ORF">HPBE_LOCUS12885</name>
</gene>
<dbReference type="GO" id="GO:0098609">
    <property type="term" value="P:cell-cell adhesion"/>
    <property type="evidence" value="ECO:0007669"/>
    <property type="project" value="TreeGrafter"/>
</dbReference>
<dbReference type="GO" id="GO:0046872">
    <property type="term" value="F:metal ion binding"/>
    <property type="evidence" value="ECO:0007669"/>
    <property type="project" value="UniProtKB-KW"/>
</dbReference>